<keyword evidence="4" id="KW-0732">Signal</keyword>
<evidence type="ECO:0000256" key="4">
    <source>
        <dbReference type="ARBA" id="ARBA00022729"/>
    </source>
</evidence>
<keyword evidence="7" id="KW-0812">Transmembrane</keyword>
<evidence type="ECO:0000313" key="9">
    <source>
        <dbReference type="Proteomes" id="UP001153069"/>
    </source>
</evidence>
<evidence type="ECO:0000256" key="1">
    <source>
        <dbReference type="ARBA" id="ARBA00004236"/>
    </source>
</evidence>
<keyword evidence="5" id="KW-0677">Repeat</keyword>
<feature type="compositionally biased region" description="Basic residues" evidence="6">
    <location>
        <begin position="134"/>
        <end position="145"/>
    </location>
</feature>
<gene>
    <name evidence="8" type="ORF">SEMRO_1147_G246380.1</name>
</gene>
<dbReference type="AlphaFoldDB" id="A0A9N8HQA2"/>
<feature type="compositionally biased region" description="Low complexity" evidence="6">
    <location>
        <begin position="865"/>
        <end position="880"/>
    </location>
</feature>
<dbReference type="FunFam" id="3.80.10.10:FF:000041">
    <property type="entry name" value="LRR receptor-like serine/threonine-protein kinase ERECTA"/>
    <property type="match status" value="1"/>
</dbReference>
<feature type="compositionally biased region" description="Low complexity" evidence="6">
    <location>
        <begin position="173"/>
        <end position="194"/>
    </location>
</feature>
<dbReference type="PANTHER" id="PTHR48060:SF24">
    <property type="entry name" value="NON-SPECIFIC SERINE_THREONINE PROTEIN KINASE"/>
    <property type="match status" value="1"/>
</dbReference>
<dbReference type="PANTHER" id="PTHR48060">
    <property type="entry name" value="DNA DAMAGE-REPAIR/TOLERATION PROTEIN DRT100"/>
    <property type="match status" value="1"/>
</dbReference>
<feature type="region of interest" description="Disordered" evidence="6">
    <location>
        <begin position="709"/>
        <end position="755"/>
    </location>
</feature>
<evidence type="ECO:0000256" key="5">
    <source>
        <dbReference type="ARBA" id="ARBA00022737"/>
    </source>
</evidence>
<dbReference type="FunFam" id="3.80.10.10:FF:000383">
    <property type="entry name" value="Leucine-rich repeat receptor protein kinase EMS1"/>
    <property type="match status" value="1"/>
</dbReference>
<evidence type="ECO:0000313" key="8">
    <source>
        <dbReference type="EMBL" id="CAB9520930.1"/>
    </source>
</evidence>
<dbReference type="OrthoDB" id="46789at2759"/>
<feature type="region of interest" description="Disordered" evidence="6">
    <location>
        <begin position="774"/>
        <end position="806"/>
    </location>
</feature>
<protein>
    <submittedName>
        <fullName evidence="8">Leucine Rich Repeat</fullName>
    </submittedName>
</protein>
<dbReference type="Gene3D" id="3.80.10.10">
    <property type="entry name" value="Ribonuclease Inhibitor"/>
    <property type="match status" value="2"/>
</dbReference>
<dbReference type="Proteomes" id="UP001153069">
    <property type="component" value="Unassembled WGS sequence"/>
</dbReference>
<comment type="caution">
    <text evidence="8">The sequence shown here is derived from an EMBL/GenBank/DDBJ whole genome shotgun (WGS) entry which is preliminary data.</text>
</comment>
<keyword evidence="7" id="KW-0472">Membrane</keyword>
<comment type="subcellular location">
    <subcellularLocation>
        <location evidence="1">Cell membrane</location>
    </subcellularLocation>
</comment>
<keyword evidence="2" id="KW-1003">Cell membrane</keyword>
<feature type="region of interest" description="Disordered" evidence="6">
    <location>
        <begin position="849"/>
        <end position="884"/>
    </location>
</feature>
<keyword evidence="7" id="KW-1133">Transmembrane helix</keyword>
<evidence type="ECO:0000256" key="3">
    <source>
        <dbReference type="ARBA" id="ARBA00022614"/>
    </source>
</evidence>
<dbReference type="InterPro" id="IPR053211">
    <property type="entry name" value="DNA_repair-toleration"/>
</dbReference>
<accession>A0A9N8HQA2</accession>
<feature type="transmembrane region" description="Helical" evidence="7">
    <location>
        <begin position="234"/>
        <end position="257"/>
    </location>
</feature>
<dbReference type="EMBL" id="CAICTM010001145">
    <property type="protein sequence ID" value="CAB9520930.1"/>
    <property type="molecule type" value="Genomic_DNA"/>
</dbReference>
<sequence length="1075" mass="114457">MASKEDGSMAEDVNGKLDPSWDLAADMMESDGGDGAEEVAMNGPTLSAETESNGVAAKKHGAVPIHPDTYTSTPQNLLEANKKLVAYPASRPMAKKKGSSGHDERQPNQRRTPVDAVDTQAAPRGQSIPLVARGRTKLGKLKTSRTKAPSENVASARREPAIPLEPQDDLERNPNATSPTATATTTNPMPVPSNNNLLVVANPVADLPRAEHYDVTRENQRKEERNRQRKWQTIVKVQAAIFILIVVILAVVCFLVFGRNNSNTTSTSAPTLSPTTIPSLPQIPTAAPSFASFESYVTSLFPNYTRSAILQDARSPQAKAFEWLLADPALQSYSEWRIRQRFALATFYHATGGPDHWVYDANWLNYNVSECQWASRPTLFGFENYVYNITHASPCGEDGQYYQHMWQWGNGLQGSLPPELFWGLTTLRSISLDAKLDPPEPGSGSNDERPIAGVIPSTIGLVSDLEIFSIQRQQVSGRFPSEIGLLPSLKVMRLANNALTGELFTELGTMSSLTSLQLIRNRLSGSIPHQVGRLTAMETFQLFGNQLTGSIPTTIAGMTALKAMNLDWNQLDSGLPTEIGLLSSLTELTLLNNQLTGSIHASWGALSSLELLLLNGNSLSGTVPQEMCSLSALAAFQIDCRTVTCLPGCSACSRDCLAPTAVPVAIDMTGKPTFEIGTNTPTAVATQEPTAPVPISASTPGLGVPMIPPPETAAPSTTGGLGIPVGGAPAPSPAPAGGGREDVTPAPSSTSDPGGIGIGIGDIVTLPIPISEAPTSEELDTARPTGPTSLGIPISAPRPTPAPTPREVPGSLGIPISAPGQTPAPTPRETLGFVPAPAPDRPDVPTVATNAPSFPGGDEQVTRAPTRLPTTMEPTTEPLLFDIPEPTTEPLLFDIPDYSMEALIDPQSPQSMAYSWWGDTLDPNRCDADGRIVALSIEFISEFVGTHLPPEIGLLSRLEELSLYELENLVAELSDMLPTPVLSLPLTTLFLHSNLLFGSIPSDISGLTSLSNMNLHGQQLSGTIPSEMGQLENLQFLALYDNPSITGVLPPTLGALASLESILIHRTLITGTAEF</sequence>
<proteinExistence type="predicted"/>
<dbReference type="SUPFAM" id="SSF52058">
    <property type="entry name" value="L domain-like"/>
    <property type="match status" value="2"/>
</dbReference>
<reference evidence="8" key="1">
    <citation type="submission" date="2020-06" db="EMBL/GenBank/DDBJ databases">
        <authorList>
            <consortium name="Plant Systems Biology data submission"/>
        </authorList>
    </citation>
    <scope>NUCLEOTIDE SEQUENCE</scope>
    <source>
        <strain evidence="8">D6</strain>
    </source>
</reference>
<dbReference type="GO" id="GO:0005886">
    <property type="term" value="C:plasma membrane"/>
    <property type="evidence" value="ECO:0007669"/>
    <property type="project" value="UniProtKB-SubCell"/>
</dbReference>
<dbReference type="InterPro" id="IPR032675">
    <property type="entry name" value="LRR_dom_sf"/>
</dbReference>
<keyword evidence="9" id="KW-1185">Reference proteome</keyword>
<keyword evidence="3" id="KW-0433">Leucine-rich repeat</keyword>
<feature type="region of interest" description="Disordered" evidence="6">
    <location>
        <begin position="25"/>
        <end position="44"/>
    </location>
</feature>
<evidence type="ECO:0000256" key="6">
    <source>
        <dbReference type="SAM" id="MobiDB-lite"/>
    </source>
</evidence>
<feature type="region of interest" description="Disordered" evidence="6">
    <location>
        <begin position="86"/>
        <end position="194"/>
    </location>
</feature>
<name>A0A9N8HQA2_9STRA</name>
<evidence type="ECO:0000256" key="7">
    <source>
        <dbReference type="SAM" id="Phobius"/>
    </source>
</evidence>
<feature type="compositionally biased region" description="Acidic residues" evidence="6">
    <location>
        <begin position="28"/>
        <end position="37"/>
    </location>
</feature>
<feature type="compositionally biased region" description="Pro residues" evidence="6">
    <location>
        <begin position="796"/>
        <end position="806"/>
    </location>
</feature>
<evidence type="ECO:0000256" key="2">
    <source>
        <dbReference type="ARBA" id="ARBA00022475"/>
    </source>
</evidence>
<organism evidence="8 9">
    <name type="scientific">Seminavis robusta</name>
    <dbReference type="NCBI Taxonomy" id="568900"/>
    <lineage>
        <taxon>Eukaryota</taxon>
        <taxon>Sar</taxon>
        <taxon>Stramenopiles</taxon>
        <taxon>Ochrophyta</taxon>
        <taxon>Bacillariophyta</taxon>
        <taxon>Bacillariophyceae</taxon>
        <taxon>Bacillariophycidae</taxon>
        <taxon>Naviculales</taxon>
        <taxon>Naviculaceae</taxon>
        <taxon>Seminavis</taxon>
    </lineage>
</organism>